<dbReference type="Pfam" id="PF00989">
    <property type="entry name" value="PAS"/>
    <property type="match status" value="1"/>
</dbReference>
<feature type="transmembrane region" description="Helical" evidence="6">
    <location>
        <begin position="205"/>
        <end position="224"/>
    </location>
</feature>
<dbReference type="InterPro" id="IPR001610">
    <property type="entry name" value="PAC"/>
</dbReference>
<dbReference type="InterPro" id="IPR013655">
    <property type="entry name" value="PAS_fold_3"/>
</dbReference>
<feature type="domain" description="PAS" evidence="8">
    <location>
        <begin position="444"/>
        <end position="514"/>
    </location>
</feature>
<dbReference type="InterPro" id="IPR029016">
    <property type="entry name" value="GAF-like_dom_sf"/>
</dbReference>
<dbReference type="Pfam" id="PF01590">
    <property type="entry name" value="GAF"/>
    <property type="match status" value="1"/>
</dbReference>
<dbReference type="SUPFAM" id="SSF55874">
    <property type="entry name" value="ATPase domain of HSP90 chaperone/DNA topoisomerase II/histidine kinase"/>
    <property type="match status" value="1"/>
</dbReference>
<evidence type="ECO:0000256" key="1">
    <source>
        <dbReference type="ARBA" id="ARBA00000085"/>
    </source>
</evidence>
<feature type="transmembrane region" description="Helical" evidence="6">
    <location>
        <begin position="166"/>
        <end position="185"/>
    </location>
</feature>
<accession>A0ABX9KBN7</accession>
<gene>
    <name evidence="10" type="ORF">ATI61_101465</name>
</gene>
<dbReference type="SMART" id="SM00086">
    <property type="entry name" value="PAC"/>
    <property type="match status" value="2"/>
</dbReference>
<evidence type="ECO:0000313" key="11">
    <source>
        <dbReference type="Proteomes" id="UP000256345"/>
    </source>
</evidence>
<organism evidence="10 11">
    <name type="scientific">Archangium gephyra</name>
    <dbReference type="NCBI Taxonomy" id="48"/>
    <lineage>
        <taxon>Bacteria</taxon>
        <taxon>Pseudomonadati</taxon>
        <taxon>Myxococcota</taxon>
        <taxon>Myxococcia</taxon>
        <taxon>Myxococcales</taxon>
        <taxon>Cystobacterineae</taxon>
        <taxon>Archangiaceae</taxon>
        <taxon>Archangium</taxon>
    </lineage>
</organism>
<dbReference type="Gene3D" id="3.30.565.10">
    <property type="entry name" value="Histidine kinase-like ATPase, C-terminal domain"/>
    <property type="match status" value="1"/>
</dbReference>
<dbReference type="CDD" id="cd00130">
    <property type="entry name" value="PAS"/>
    <property type="match status" value="2"/>
</dbReference>
<keyword evidence="3" id="KW-0597">Phosphoprotein</keyword>
<dbReference type="SUPFAM" id="SSF55781">
    <property type="entry name" value="GAF domain-like"/>
    <property type="match status" value="1"/>
</dbReference>
<dbReference type="SMART" id="SM00388">
    <property type="entry name" value="HisKA"/>
    <property type="match status" value="1"/>
</dbReference>
<keyword evidence="11" id="KW-1185">Reference proteome</keyword>
<evidence type="ECO:0000256" key="4">
    <source>
        <dbReference type="ARBA" id="ARBA00022679"/>
    </source>
</evidence>
<dbReference type="InterPro" id="IPR000014">
    <property type="entry name" value="PAS"/>
</dbReference>
<dbReference type="CDD" id="cd16922">
    <property type="entry name" value="HATPase_EvgS-ArcB-TorS-like"/>
    <property type="match status" value="1"/>
</dbReference>
<reference evidence="10 11" key="1">
    <citation type="submission" date="2018-08" db="EMBL/GenBank/DDBJ databases">
        <title>Genomic Encyclopedia of Archaeal and Bacterial Type Strains, Phase II (KMG-II): from individual species to whole genera.</title>
        <authorList>
            <person name="Goeker M."/>
        </authorList>
    </citation>
    <scope>NUCLEOTIDE SEQUENCE [LARGE SCALE GENOMIC DNA]</scope>
    <source>
        <strain evidence="10 11">DSM 2261</strain>
    </source>
</reference>
<dbReference type="Gene3D" id="3.30.450.20">
    <property type="entry name" value="PAS domain"/>
    <property type="match status" value="2"/>
</dbReference>
<keyword evidence="6" id="KW-0472">Membrane</keyword>
<comment type="caution">
    <text evidence="10">The sequence shown here is derived from an EMBL/GenBank/DDBJ whole genome shotgun (WGS) entry which is preliminary data.</text>
</comment>
<dbReference type="EMBL" id="QUMU01000001">
    <property type="protein sequence ID" value="REG37479.1"/>
    <property type="molecule type" value="Genomic_DNA"/>
</dbReference>
<dbReference type="InterPro" id="IPR003661">
    <property type="entry name" value="HisK_dim/P_dom"/>
</dbReference>
<dbReference type="PANTHER" id="PTHR43047">
    <property type="entry name" value="TWO-COMPONENT HISTIDINE PROTEIN KINASE"/>
    <property type="match status" value="1"/>
</dbReference>
<comment type="catalytic activity">
    <reaction evidence="1">
        <text>ATP + protein L-histidine = ADP + protein N-phospho-L-histidine.</text>
        <dbReference type="EC" id="2.7.13.3"/>
    </reaction>
</comment>
<dbReference type="SMART" id="SM00065">
    <property type="entry name" value="GAF"/>
    <property type="match status" value="1"/>
</dbReference>
<dbReference type="PROSITE" id="PS50109">
    <property type="entry name" value="HIS_KIN"/>
    <property type="match status" value="1"/>
</dbReference>
<feature type="transmembrane region" description="Helical" evidence="6">
    <location>
        <begin position="20"/>
        <end position="40"/>
    </location>
</feature>
<evidence type="ECO:0000256" key="2">
    <source>
        <dbReference type="ARBA" id="ARBA00012438"/>
    </source>
</evidence>
<evidence type="ECO:0000256" key="3">
    <source>
        <dbReference type="ARBA" id="ARBA00022553"/>
    </source>
</evidence>
<dbReference type="InterPro" id="IPR005467">
    <property type="entry name" value="His_kinase_dom"/>
</dbReference>
<dbReference type="NCBIfam" id="TIGR00229">
    <property type="entry name" value="sensory_box"/>
    <property type="match status" value="2"/>
</dbReference>
<feature type="domain" description="Histidine kinase" evidence="7">
    <location>
        <begin position="756"/>
        <end position="971"/>
    </location>
</feature>
<name>A0ABX9KBN7_9BACT</name>
<keyword evidence="6" id="KW-0812">Transmembrane</keyword>
<dbReference type="Pfam" id="PF08447">
    <property type="entry name" value="PAS_3"/>
    <property type="match status" value="1"/>
</dbReference>
<dbReference type="InterPro" id="IPR013767">
    <property type="entry name" value="PAS_fold"/>
</dbReference>
<dbReference type="InterPro" id="IPR000700">
    <property type="entry name" value="PAS-assoc_C"/>
</dbReference>
<evidence type="ECO:0000256" key="6">
    <source>
        <dbReference type="SAM" id="Phobius"/>
    </source>
</evidence>
<dbReference type="InterPro" id="IPR003018">
    <property type="entry name" value="GAF"/>
</dbReference>
<evidence type="ECO:0000259" key="7">
    <source>
        <dbReference type="PROSITE" id="PS50109"/>
    </source>
</evidence>
<feature type="transmembrane region" description="Helical" evidence="6">
    <location>
        <begin position="52"/>
        <end position="76"/>
    </location>
</feature>
<evidence type="ECO:0000259" key="9">
    <source>
        <dbReference type="PROSITE" id="PS50113"/>
    </source>
</evidence>
<dbReference type="InterPro" id="IPR003594">
    <property type="entry name" value="HATPase_dom"/>
</dbReference>
<feature type="domain" description="PAS" evidence="8">
    <location>
        <begin position="315"/>
        <end position="368"/>
    </location>
</feature>
<dbReference type="Proteomes" id="UP000256345">
    <property type="component" value="Unassembled WGS sequence"/>
</dbReference>
<feature type="transmembrane region" description="Helical" evidence="6">
    <location>
        <begin position="136"/>
        <end position="154"/>
    </location>
</feature>
<evidence type="ECO:0000313" key="10">
    <source>
        <dbReference type="EMBL" id="REG37479.1"/>
    </source>
</evidence>
<feature type="domain" description="PAC" evidence="9">
    <location>
        <begin position="518"/>
        <end position="570"/>
    </location>
</feature>
<dbReference type="InterPro" id="IPR035965">
    <property type="entry name" value="PAS-like_dom_sf"/>
</dbReference>
<dbReference type="Pfam" id="PF00512">
    <property type="entry name" value="HisKA"/>
    <property type="match status" value="1"/>
</dbReference>
<dbReference type="InterPro" id="IPR036890">
    <property type="entry name" value="HATPase_C_sf"/>
</dbReference>
<feature type="transmembrane region" description="Helical" evidence="6">
    <location>
        <begin position="269"/>
        <end position="291"/>
    </location>
</feature>
<dbReference type="EC" id="2.7.13.3" evidence="2"/>
<protein>
    <recommendedName>
        <fullName evidence="2">histidine kinase</fullName>
        <ecNumber evidence="2">2.7.13.3</ecNumber>
    </recommendedName>
</protein>
<dbReference type="CDD" id="cd00082">
    <property type="entry name" value="HisKA"/>
    <property type="match status" value="1"/>
</dbReference>
<dbReference type="PRINTS" id="PR00344">
    <property type="entry name" value="BCTRLSENSOR"/>
</dbReference>
<dbReference type="SUPFAM" id="SSF55785">
    <property type="entry name" value="PYP-like sensor domain (PAS domain)"/>
    <property type="match status" value="2"/>
</dbReference>
<dbReference type="Gene3D" id="3.30.450.40">
    <property type="match status" value="1"/>
</dbReference>
<dbReference type="PANTHER" id="PTHR43047:SF64">
    <property type="entry name" value="HISTIDINE KINASE CONTAINING CHEY-HOMOLOGOUS RECEIVER DOMAIN AND PAS DOMAIN-RELATED"/>
    <property type="match status" value="1"/>
</dbReference>
<dbReference type="InterPro" id="IPR004358">
    <property type="entry name" value="Sig_transdc_His_kin-like_C"/>
</dbReference>
<feature type="transmembrane region" description="Helical" evidence="6">
    <location>
        <begin position="88"/>
        <end position="109"/>
    </location>
</feature>
<keyword evidence="6" id="KW-1133">Transmembrane helix</keyword>
<proteinExistence type="predicted"/>
<evidence type="ECO:0000256" key="5">
    <source>
        <dbReference type="ARBA" id="ARBA00022777"/>
    </source>
</evidence>
<dbReference type="SUPFAM" id="SSF47384">
    <property type="entry name" value="Homodimeric domain of signal transducing histidine kinase"/>
    <property type="match status" value="1"/>
</dbReference>
<dbReference type="SMART" id="SM00091">
    <property type="entry name" value="PAS"/>
    <property type="match status" value="2"/>
</dbReference>
<keyword evidence="4" id="KW-0808">Transferase</keyword>
<evidence type="ECO:0000259" key="8">
    <source>
        <dbReference type="PROSITE" id="PS50112"/>
    </source>
</evidence>
<dbReference type="Gene3D" id="1.10.287.130">
    <property type="match status" value="1"/>
</dbReference>
<dbReference type="SMART" id="SM00387">
    <property type="entry name" value="HATPase_c"/>
    <property type="match status" value="1"/>
</dbReference>
<dbReference type="PROSITE" id="PS50112">
    <property type="entry name" value="PAS"/>
    <property type="match status" value="2"/>
</dbReference>
<dbReference type="PROSITE" id="PS50113">
    <property type="entry name" value="PAC"/>
    <property type="match status" value="1"/>
</dbReference>
<keyword evidence="5" id="KW-0418">Kinase</keyword>
<sequence length="981" mass="107334">MTTPPHSDSLRRLERVLARLVPAASVLAVLIASLELIGWAPDSRFLIRIVPLPGAGIMMPNTAIGFVLSGTALWLLHEEEADRRRRASGQVLALVTLLLGVLTLSEYIFSVDLGIDLLLFSESVQRLAAERPGRPSPMSALSFCLTGLALLLLHVRTRQGWHPARLLVLAVMLLSSQALLGYVYLEESVVEPERRLSTLPPYTPMAVHTALLFLLVSLGILCVHRERGLTGVLLRDDVGGLMARRLLPAAILTPLLVGGVRLLGERLGLYGATFGVSVFVLLTIAAFLLVIARNANALSRLDAQHQDMEQSLRLSEARFAGIVSNAADAIISIDEEQKITLFNGGAERIFGYSASEALGRPLDLLLPEQFQARHRHYIWEFADHGRTARQMGERLPILGRRKSGEAFTAEATISKLELNGTKLLTVTLRDITARKHAEEGLRNSEERFRTAFEDAPIGMALVGLDGLFLNVNGSLCEIVGYSQKELLTKTFQDITWPEDLELDLANARRLLQGEISSYQLEKRYIHKDGHLVTILLTGSMVRDSRGEPLYFIAQIQDISERKQLEQAWRLLADAGPRLAASLEPQTTLATIAGLSVPALADWCVIDLLGDDGRVHWVESMAASPEKSRVLREMLTAYPHDPSRQGHIVAGVLRTGQPALIPEMPEAVLEATAEDARHLELLHRLEPRSGIVVPLLARGRTLGAVILSASESGRRYGARDLALAEELARRAALAIDNARLHEKSEQATRTRDEVLRIVAHDLRTPLNVISLSTGVLLKCPPEKRATDTKRLESIRKAVDRANRLIQDLLDVARMEAGRLSVDRGPEQTAPVVKEAAELHRSLAEEKSIQLTATVPEDAPAVFADRDRVLQILSNLLGNALKFTPVGGQISLRAEPAGRMMRFSVSDTGPGIPEEDLPHLFEPFWQAPTGKKLGAGLGLAIVKGLVDAHGGHLWVESSPGLGSTFFFTLPTASPAEEHPTPHA</sequence>
<dbReference type="Pfam" id="PF02518">
    <property type="entry name" value="HATPase_c"/>
    <property type="match status" value="1"/>
</dbReference>
<dbReference type="InterPro" id="IPR036097">
    <property type="entry name" value="HisK_dim/P_sf"/>
</dbReference>
<dbReference type="RefSeq" id="WP_047858269.1">
    <property type="nucleotide sequence ID" value="NZ_CP011509.1"/>
</dbReference>